<accession>A0ABX7GPC2</accession>
<dbReference type="InterPro" id="IPR058163">
    <property type="entry name" value="LysR-type_TF_proteobact-type"/>
</dbReference>
<dbReference type="InterPro" id="IPR000847">
    <property type="entry name" value="LysR_HTH_N"/>
</dbReference>
<evidence type="ECO:0000259" key="5">
    <source>
        <dbReference type="PROSITE" id="PS50931"/>
    </source>
</evidence>
<keyword evidence="2" id="KW-0805">Transcription regulation</keyword>
<reference evidence="6 7" key="1">
    <citation type="submission" date="2020-10" db="EMBL/GenBank/DDBJ databases">
        <title>Phylogeny of dyella-like bacteria.</title>
        <authorList>
            <person name="Fu J."/>
        </authorList>
    </citation>
    <scope>NUCLEOTIDE SEQUENCE [LARGE SCALE GENOMIC DNA]</scope>
    <source>
        <strain evidence="6 7">DHOB09</strain>
    </source>
</reference>
<sequence>MSRDLPSLNALRAFEATARLGSVSRAAEELHVTHGAISRQLRVLEEALDQPLFTRLGRGIALTATGEQLRDRVAGAFDQLRDGWAELRRQRSESPFVLGCPSSLLARWMIPRLERLERDLPALRLHLSPEEDPLNPSHAQPDAALAIATPPWPAGWQIHELAPERIGPVVSPGYAGLKPLLERGLPALRDEALLHTSSRRQAWPTWANANGLPLDALRYGQGFTRLFYLLEAAVAGLGVAIAPAQLVQDDIEAGRLLAPWGFVQTDASWILATPRRLHDSRIDELATWLRQALMSRADVWPAMNPETRKARSFTQQREPPR</sequence>
<evidence type="ECO:0000256" key="4">
    <source>
        <dbReference type="ARBA" id="ARBA00023163"/>
    </source>
</evidence>
<organism evidence="6 7">
    <name type="scientific">Dyella caseinilytica</name>
    <dbReference type="NCBI Taxonomy" id="1849581"/>
    <lineage>
        <taxon>Bacteria</taxon>
        <taxon>Pseudomonadati</taxon>
        <taxon>Pseudomonadota</taxon>
        <taxon>Gammaproteobacteria</taxon>
        <taxon>Lysobacterales</taxon>
        <taxon>Rhodanobacteraceae</taxon>
        <taxon>Dyella</taxon>
    </lineage>
</organism>
<keyword evidence="3" id="KW-0238">DNA-binding</keyword>
<keyword evidence="4" id="KW-0804">Transcription</keyword>
<evidence type="ECO:0000256" key="2">
    <source>
        <dbReference type="ARBA" id="ARBA00023015"/>
    </source>
</evidence>
<dbReference type="Proteomes" id="UP000663181">
    <property type="component" value="Chromosome"/>
</dbReference>
<dbReference type="InterPro" id="IPR005119">
    <property type="entry name" value="LysR_subst-bd"/>
</dbReference>
<dbReference type="InterPro" id="IPR036388">
    <property type="entry name" value="WH-like_DNA-bd_sf"/>
</dbReference>
<dbReference type="InterPro" id="IPR036390">
    <property type="entry name" value="WH_DNA-bd_sf"/>
</dbReference>
<proteinExistence type="inferred from homology"/>
<evidence type="ECO:0000313" key="7">
    <source>
        <dbReference type="Proteomes" id="UP000663181"/>
    </source>
</evidence>
<name>A0ABX7GPC2_9GAMM</name>
<dbReference type="RefSeq" id="WP_188800860.1">
    <property type="nucleotide sequence ID" value="NZ_BMIZ01000003.1"/>
</dbReference>
<evidence type="ECO:0000256" key="1">
    <source>
        <dbReference type="ARBA" id="ARBA00009437"/>
    </source>
</evidence>
<dbReference type="PANTHER" id="PTHR30537:SF74">
    <property type="entry name" value="HTH-TYPE TRANSCRIPTIONAL REGULATOR TRPI"/>
    <property type="match status" value="1"/>
</dbReference>
<evidence type="ECO:0000313" key="6">
    <source>
        <dbReference type="EMBL" id="QRN52169.1"/>
    </source>
</evidence>
<feature type="domain" description="HTH lysR-type" evidence="5">
    <location>
        <begin position="6"/>
        <end position="63"/>
    </location>
</feature>
<dbReference type="PRINTS" id="PR00039">
    <property type="entry name" value="HTHLYSR"/>
</dbReference>
<protein>
    <submittedName>
        <fullName evidence="6">LysR family transcriptional regulator</fullName>
    </submittedName>
</protein>
<dbReference type="PANTHER" id="PTHR30537">
    <property type="entry name" value="HTH-TYPE TRANSCRIPTIONAL REGULATOR"/>
    <property type="match status" value="1"/>
</dbReference>
<gene>
    <name evidence="6" type="ORF">ISN74_11735</name>
</gene>
<dbReference type="EMBL" id="CP064030">
    <property type="protein sequence ID" value="QRN52169.1"/>
    <property type="molecule type" value="Genomic_DNA"/>
</dbReference>
<dbReference type="PROSITE" id="PS50931">
    <property type="entry name" value="HTH_LYSR"/>
    <property type="match status" value="1"/>
</dbReference>
<comment type="similarity">
    <text evidence="1">Belongs to the LysR transcriptional regulatory family.</text>
</comment>
<dbReference type="Pfam" id="PF03466">
    <property type="entry name" value="LysR_substrate"/>
    <property type="match status" value="1"/>
</dbReference>
<dbReference type="Gene3D" id="3.40.190.10">
    <property type="entry name" value="Periplasmic binding protein-like II"/>
    <property type="match status" value="2"/>
</dbReference>
<keyword evidence="7" id="KW-1185">Reference proteome</keyword>
<dbReference type="Pfam" id="PF00126">
    <property type="entry name" value="HTH_1"/>
    <property type="match status" value="1"/>
</dbReference>
<dbReference type="SUPFAM" id="SSF53850">
    <property type="entry name" value="Periplasmic binding protein-like II"/>
    <property type="match status" value="1"/>
</dbReference>
<dbReference type="SUPFAM" id="SSF46785">
    <property type="entry name" value="Winged helix' DNA-binding domain"/>
    <property type="match status" value="1"/>
</dbReference>
<evidence type="ECO:0000256" key="3">
    <source>
        <dbReference type="ARBA" id="ARBA00023125"/>
    </source>
</evidence>
<dbReference type="Gene3D" id="1.10.10.10">
    <property type="entry name" value="Winged helix-like DNA-binding domain superfamily/Winged helix DNA-binding domain"/>
    <property type="match status" value="1"/>
</dbReference>